<keyword evidence="2" id="KW-1185">Reference proteome</keyword>
<dbReference type="CDD" id="cd07067">
    <property type="entry name" value="HP_PGM_like"/>
    <property type="match status" value="1"/>
</dbReference>
<dbReference type="PANTHER" id="PTHR48100:SF1">
    <property type="entry name" value="HISTIDINE PHOSPHATASE FAMILY PROTEIN-RELATED"/>
    <property type="match status" value="1"/>
</dbReference>
<dbReference type="SUPFAM" id="SSF53254">
    <property type="entry name" value="Phosphoglycerate mutase-like"/>
    <property type="match status" value="1"/>
</dbReference>
<dbReference type="Gene3D" id="3.40.50.1240">
    <property type="entry name" value="Phosphoglycerate mutase-like"/>
    <property type="match status" value="1"/>
</dbReference>
<accession>A0ABV2CXL5</accession>
<name>A0ABV2CXL5_9SPHN</name>
<dbReference type="EMBL" id="JBEWLY010000007">
    <property type="protein sequence ID" value="MET1754331.1"/>
    <property type="molecule type" value="Genomic_DNA"/>
</dbReference>
<organism evidence="1 2">
    <name type="scientific">Novosphingobium kalidii</name>
    <dbReference type="NCBI Taxonomy" id="3230299"/>
    <lineage>
        <taxon>Bacteria</taxon>
        <taxon>Pseudomonadati</taxon>
        <taxon>Pseudomonadota</taxon>
        <taxon>Alphaproteobacteria</taxon>
        <taxon>Sphingomonadales</taxon>
        <taxon>Sphingomonadaceae</taxon>
        <taxon>Novosphingobium</taxon>
    </lineage>
</organism>
<evidence type="ECO:0000313" key="1">
    <source>
        <dbReference type="EMBL" id="MET1754331.1"/>
    </source>
</evidence>
<dbReference type="InterPro" id="IPR013078">
    <property type="entry name" value="His_Pase_superF_clade-1"/>
</dbReference>
<evidence type="ECO:0000313" key="2">
    <source>
        <dbReference type="Proteomes" id="UP001548713"/>
    </source>
</evidence>
<gene>
    <name evidence="1" type="ORF">ABVV53_02465</name>
</gene>
<dbReference type="InterPro" id="IPR050275">
    <property type="entry name" value="PGM_Phosphatase"/>
</dbReference>
<proteinExistence type="predicted"/>
<dbReference type="Proteomes" id="UP001548713">
    <property type="component" value="Unassembled WGS sequence"/>
</dbReference>
<sequence length="186" mass="20166">MSARIVHLLRHGPPLHSGLLLGHTDMPALNSDCPQMRARVEHLRIDQVVASDLTRAAEQAKILADHFQVPLTLDANWRELSFGAWDGLAAQTINQAALTAFWDDPDAAPPSQGERWSDLRTRVSVALDALATDTLVVAHGGAMRAAVSVLTGLDHRGVWAIDLPYRGLLSLCIWKDGSGQVTGLRT</sequence>
<comment type="caution">
    <text evidence="1">The sequence shown here is derived from an EMBL/GenBank/DDBJ whole genome shotgun (WGS) entry which is preliminary data.</text>
</comment>
<reference evidence="1 2" key="1">
    <citation type="submission" date="2024-07" db="EMBL/GenBank/DDBJ databases">
        <title>Novosphingobium kalidii RD2P27.</title>
        <authorList>
            <person name="Sun J.-Q."/>
        </authorList>
    </citation>
    <scope>NUCLEOTIDE SEQUENCE [LARGE SCALE GENOMIC DNA]</scope>
    <source>
        <strain evidence="1 2">RD2P27</strain>
    </source>
</reference>
<dbReference type="Pfam" id="PF00300">
    <property type="entry name" value="His_Phos_1"/>
    <property type="match status" value="1"/>
</dbReference>
<dbReference type="InterPro" id="IPR029033">
    <property type="entry name" value="His_PPase_superfam"/>
</dbReference>
<dbReference type="RefSeq" id="WP_353982736.1">
    <property type="nucleotide sequence ID" value="NZ_JBEWLY010000007.1"/>
</dbReference>
<protein>
    <submittedName>
        <fullName evidence="1">Histidine phosphatase family protein</fullName>
    </submittedName>
</protein>
<dbReference type="PANTHER" id="PTHR48100">
    <property type="entry name" value="BROAD-SPECIFICITY PHOSPHATASE YOR283W-RELATED"/>
    <property type="match status" value="1"/>
</dbReference>